<reference evidence="2 3" key="1">
    <citation type="journal article" date="2022" name="Nat. Plants">
        <title>Genomes of leafy and leafless Platanthera orchids illuminate the evolution of mycoheterotrophy.</title>
        <authorList>
            <person name="Li M.H."/>
            <person name="Liu K.W."/>
            <person name="Li Z."/>
            <person name="Lu H.C."/>
            <person name="Ye Q.L."/>
            <person name="Zhang D."/>
            <person name="Wang J.Y."/>
            <person name="Li Y.F."/>
            <person name="Zhong Z.M."/>
            <person name="Liu X."/>
            <person name="Yu X."/>
            <person name="Liu D.K."/>
            <person name="Tu X.D."/>
            <person name="Liu B."/>
            <person name="Hao Y."/>
            <person name="Liao X.Y."/>
            <person name="Jiang Y.T."/>
            <person name="Sun W.H."/>
            <person name="Chen J."/>
            <person name="Chen Y.Q."/>
            <person name="Ai Y."/>
            <person name="Zhai J.W."/>
            <person name="Wu S.S."/>
            <person name="Zhou Z."/>
            <person name="Hsiao Y.Y."/>
            <person name="Wu W.L."/>
            <person name="Chen Y.Y."/>
            <person name="Lin Y.F."/>
            <person name="Hsu J.L."/>
            <person name="Li C.Y."/>
            <person name="Wang Z.W."/>
            <person name="Zhao X."/>
            <person name="Zhong W.Y."/>
            <person name="Ma X.K."/>
            <person name="Ma L."/>
            <person name="Huang J."/>
            <person name="Chen G.Z."/>
            <person name="Huang M.Z."/>
            <person name="Huang L."/>
            <person name="Peng D.H."/>
            <person name="Luo Y.B."/>
            <person name="Zou S.Q."/>
            <person name="Chen S.P."/>
            <person name="Lan S."/>
            <person name="Tsai W.C."/>
            <person name="Van de Peer Y."/>
            <person name="Liu Z.J."/>
        </authorList>
    </citation>
    <scope>NUCLEOTIDE SEQUENCE [LARGE SCALE GENOMIC DNA]</scope>
    <source>
        <strain evidence="2">Lor287</strain>
    </source>
</reference>
<dbReference type="InterPro" id="IPR043502">
    <property type="entry name" value="DNA/RNA_pol_sf"/>
</dbReference>
<proteinExistence type="predicted"/>
<dbReference type="Proteomes" id="UP001418222">
    <property type="component" value="Unassembled WGS sequence"/>
</dbReference>
<gene>
    <name evidence="2" type="ORF">KSP39_PZI015729</name>
</gene>
<dbReference type="PANTHER" id="PTHR46238">
    <property type="entry name" value="REVERSE TRANSCRIPTASE DOMAIN-CONTAINING PROTEIN"/>
    <property type="match status" value="1"/>
</dbReference>
<dbReference type="PANTHER" id="PTHR46238:SF8">
    <property type="entry name" value="ENDONUCLEASE_EXONUCLEASE_PHOSPHATASE DOMAIN-CONTAINING PROTEIN"/>
    <property type="match status" value="1"/>
</dbReference>
<evidence type="ECO:0000313" key="3">
    <source>
        <dbReference type="Proteomes" id="UP001418222"/>
    </source>
</evidence>
<dbReference type="PROSITE" id="PS50878">
    <property type="entry name" value="RT_POL"/>
    <property type="match status" value="1"/>
</dbReference>
<accession>A0AAP0G227</accession>
<evidence type="ECO:0000313" key="2">
    <source>
        <dbReference type="EMBL" id="KAK8933918.1"/>
    </source>
</evidence>
<dbReference type="InterPro" id="IPR043128">
    <property type="entry name" value="Rev_trsase/Diguanyl_cyclase"/>
</dbReference>
<protein>
    <recommendedName>
        <fullName evidence="1">Reverse transcriptase domain-containing protein</fullName>
    </recommendedName>
</protein>
<dbReference type="EMBL" id="JBBWWQ010000013">
    <property type="protein sequence ID" value="KAK8933918.1"/>
    <property type="molecule type" value="Genomic_DNA"/>
</dbReference>
<evidence type="ECO:0000259" key="1">
    <source>
        <dbReference type="PROSITE" id="PS50878"/>
    </source>
</evidence>
<name>A0AAP0G227_9ASPA</name>
<dbReference type="InterPro" id="IPR000477">
    <property type="entry name" value="RT_dom"/>
</dbReference>
<dbReference type="AlphaFoldDB" id="A0AAP0G227"/>
<comment type="caution">
    <text evidence="2">The sequence shown here is derived from an EMBL/GenBank/DDBJ whole genome shotgun (WGS) entry which is preliminary data.</text>
</comment>
<keyword evidence="3" id="KW-1185">Reference proteome</keyword>
<dbReference type="Gene3D" id="3.30.70.270">
    <property type="match status" value="1"/>
</dbReference>
<dbReference type="SUPFAM" id="SSF56672">
    <property type="entry name" value="DNA/RNA polymerases"/>
    <property type="match status" value="1"/>
</dbReference>
<organism evidence="2 3">
    <name type="scientific">Platanthera zijinensis</name>
    <dbReference type="NCBI Taxonomy" id="2320716"/>
    <lineage>
        <taxon>Eukaryota</taxon>
        <taxon>Viridiplantae</taxon>
        <taxon>Streptophyta</taxon>
        <taxon>Embryophyta</taxon>
        <taxon>Tracheophyta</taxon>
        <taxon>Spermatophyta</taxon>
        <taxon>Magnoliopsida</taxon>
        <taxon>Liliopsida</taxon>
        <taxon>Asparagales</taxon>
        <taxon>Orchidaceae</taxon>
        <taxon>Orchidoideae</taxon>
        <taxon>Orchideae</taxon>
        <taxon>Orchidinae</taxon>
        <taxon>Platanthera</taxon>
    </lineage>
</organism>
<feature type="domain" description="Reverse transcriptase" evidence="1">
    <location>
        <begin position="1"/>
        <end position="169"/>
    </location>
</feature>
<sequence>MLFIDLERAYDRVPREILWRVLEKKGVNISYIDTIKYMYTNLVTKVRTSGGLTQEFPITVGLHQGSALSPYLFTLILDELTRHIQQAIPWCLLFADDIVLVDETREGVNTKLESWRDTLEKKGIRLSRAKTEYMELKFSSIRRADDFIIKLDDQDISHCECFKYLGSIVQKDGGIDKDVTHRIQAGWLKWRGVSGILCDRKVPLKLKGKFYRTAIRPAMLYGSECWSMNCVHEQKMGVAEMRMLRWMCGHTRLDKIRNESIRDKTGVAPITEKMREARLRWFGHVQRKPLEEPVRRCESLVTRHVKRGRGGPIKTWNETVRKDMMYLGISEIMTKDRAQWRQRIHIADPTMVG</sequence>
<dbReference type="Pfam" id="PF00078">
    <property type="entry name" value="RVT_1"/>
    <property type="match status" value="1"/>
</dbReference>